<evidence type="ECO:0000313" key="2">
    <source>
        <dbReference type="EMBL" id="MCL9818401.1"/>
    </source>
</evidence>
<evidence type="ECO:0000313" key="3">
    <source>
        <dbReference type="Proteomes" id="UP001203207"/>
    </source>
</evidence>
<reference evidence="2" key="2">
    <citation type="submission" date="2022-02" db="EMBL/GenBank/DDBJ databases">
        <authorList>
            <person name="Elcheninov A.G."/>
            <person name="Sorokin D.Y."/>
            <person name="Kublanov I.V."/>
        </authorList>
    </citation>
    <scope>NUCLEOTIDE SEQUENCE</scope>
    <source>
        <strain evidence="2">AArc-St2</strain>
    </source>
</reference>
<feature type="transmembrane region" description="Helical" evidence="1">
    <location>
        <begin position="16"/>
        <end position="38"/>
    </location>
</feature>
<reference evidence="2" key="1">
    <citation type="journal article" date="2022" name="Syst. Appl. Microbiol.">
        <title>Natronocalculus amylovorans gen. nov., sp. nov., and Natranaeroarchaeum aerophilus sp. nov., dominant culturable amylolytic natronoarchaea from hypersaline soda lakes in southwestern Siberia.</title>
        <authorList>
            <person name="Sorokin D.Y."/>
            <person name="Elcheninov A.G."/>
            <person name="Khizhniak T.V."/>
            <person name="Koenen M."/>
            <person name="Bale N.J."/>
            <person name="Damste J.S.S."/>
            <person name="Kublanov I.V."/>
        </authorList>
    </citation>
    <scope>NUCLEOTIDE SEQUENCE</scope>
    <source>
        <strain evidence="2">AArc-St2</strain>
    </source>
</reference>
<dbReference type="InterPro" id="IPR055690">
    <property type="entry name" value="DUF7266"/>
</dbReference>
<dbReference type="Pfam" id="PF23928">
    <property type="entry name" value="DUF7266"/>
    <property type="match status" value="1"/>
</dbReference>
<gene>
    <name evidence="2" type="ORF">AArcSt2_15780</name>
</gene>
<sequence length="153" mass="16596">MYNGGTDRAVSVNIGYTINIVIMTVIFIGLISAAGSVIQSERQSVSATEMDVAGNQLAAEVMSVDRLARAGGDETVVQKQVRLPERISDEQYRISITENTIELSPRNDPLSVVVPYRSELPLVNADGETEFELPGGELQLRLTTDATVEVRSV</sequence>
<dbReference type="AlphaFoldDB" id="A0AAE3FZW0"/>
<dbReference type="Proteomes" id="UP001203207">
    <property type="component" value="Unassembled WGS sequence"/>
</dbReference>
<comment type="caution">
    <text evidence="2">The sequence shown here is derived from an EMBL/GenBank/DDBJ whole genome shotgun (WGS) entry which is preliminary data.</text>
</comment>
<accession>A0AAE3FZW0</accession>
<dbReference type="RefSeq" id="WP_250586087.1">
    <property type="nucleotide sequence ID" value="NZ_JAKRVX010000011.1"/>
</dbReference>
<dbReference type="EMBL" id="JAKRVX010000011">
    <property type="protein sequence ID" value="MCL9818401.1"/>
    <property type="molecule type" value="Genomic_DNA"/>
</dbReference>
<keyword evidence="1" id="KW-0812">Transmembrane</keyword>
<proteinExistence type="predicted"/>
<keyword evidence="3" id="KW-1185">Reference proteome</keyword>
<keyword evidence="1" id="KW-0472">Membrane</keyword>
<name>A0AAE3FZW0_9EURY</name>
<evidence type="ECO:0000256" key="1">
    <source>
        <dbReference type="SAM" id="Phobius"/>
    </source>
</evidence>
<keyword evidence="1" id="KW-1133">Transmembrane helix</keyword>
<organism evidence="2 3">
    <name type="scientific">Natronocalculus amylovorans</name>
    <dbReference type="NCBI Taxonomy" id="2917812"/>
    <lineage>
        <taxon>Archaea</taxon>
        <taxon>Methanobacteriati</taxon>
        <taxon>Methanobacteriota</taxon>
        <taxon>Stenosarchaea group</taxon>
        <taxon>Halobacteria</taxon>
        <taxon>Halobacteriales</taxon>
        <taxon>Haloferacaceae</taxon>
        <taxon>Natronocalculus</taxon>
    </lineage>
</organism>
<protein>
    <submittedName>
        <fullName evidence="2">Uncharacterized protein</fullName>
    </submittedName>
</protein>